<keyword evidence="3" id="KW-1185">Reference proteome</keyword>
<gene>
    <name evidence="2" type="ORF">SS50377_23412</name>
</gene>
<feature type="transmembrane region" description="Helical" evidence="1">
    <location>
        <begin position="112"/>
        <end position="131"/>
    </location>
</feature>
<dbReference type="KEGG" id="ssao:94297435"/>
<evidence type="ECO:0000313" key="3">
    <source>
        <dbReference type="Proteomes" id="UP000018208"/>
    </source>
</evidence>
<feature type="transmembrane region" description="Helical" evidence="1">
    <location>
        <begin position="39"/>
        <end position="66"/>
    </location>
</feature>
<protein>
    <submittedName>
        <fullName evidence="2">Transmembrane domain-containing protein</fullName>
    </submittedName>
</protein>
<sequence length="342" mass="39222">MYQQAQQYIIQVQQQYTKYPYRHHSQCIYTIKLHLRYYYIYYSIVLSSSTTPVPLTPALVLSMELLGVQYQWCPLQQQIVIKDRIQTVFGIACACTLQVRIPFLVYCAPGLISEYVLVSIVVYYISTIVIYQISLQAPLPMHIYYQTPIKIFLYILQYCILIKHYPSTTHACLGAVYGNTWGTVLVVPSSVADRYQTQNILTVFGIACACITSENSLPSATLYLGSQVNMYQQVQCYILQIQQQYTKYPYRHHSQCIYTIKLQLSYYYIYYSIVQSSSTTPVPLTPALVLSMEILRVAVLVVPTSVAGRYYTQNIQTVFGIACACITSKNSLLRLLCTWAHK</sequence>
<dbReference type="GeneID" id="94297435"/>
<name>A0A9P8LXJ9_9EUKA</name>
<dbReference type="AlphaFoldDB" id="A0A9P8LXJ9"/>
<dbReference type="EMBL" id="AUWU02000003">
    <property type="protein sequence ID" value="KAH0575772.1"/>
    <property type="molecule type" value="Genomic_DNA"/>
</dbReference>
<reference evidence="2 3" key="1">
    <citation type="journal article" date="2014" name="PLoS Genet.">
        <title>The Genome of Spironucleus salmonicida Highlights a Fish Pathogen Adapted to Fluctuating Environments.</title>
        <authorList>
            <person name="Xu F."/>
            <person name="Jerlstrom-Hultqvist J."/>
            <person name="Einarsson E."/>
            <person name="Astvaldsson A."/>
            <person name="Svard S.G."/>
            <person name="Andersson J.O."/>
        </authorList>
    </citation>
    <scope>NUCLEOTIDE SEQUENCE [LARGE SCALE GENOMIC DNA]</scope>
    <source>
        <strain evidence="2 3">ATCC 50377</strain>
    </source>
</reference>
<accession>A0A9P8LXJ9</accession>
<comment type="caution">
    <text evidence="2">The sequence shown here is derived from an EMBL/GenBank/DDBJ whole genome shotgun (WGS) entry which is preliminary data.</text>
</comment>
<keyword evidence="1" id="KW-1133">Transmembrane helix</keyword>
<dbReference type="RefSeq" id="XP_067766545.1">
    <property type="nucleotide sequence ID" value="XM_067907277.1"/>
</dbReference>
<keyword evidence="1 2" id="KW-0812">Transmembrane</keyword>
<organism evidence="2 3">
    <name type="scientific">Spironucleus salmonicida</name>
    <dbReference type="NCBI Taxonomy" id="348837"/>
    <lineage>
        <taxon>Eukaryota</taxon>
        <taxon>Metamonada</taxon>
        <taxon>Diplomonadida</taxon>
        <taxon>Hexamitidae</taxon>
        <taxon>Hexamitinae</taxon>
        <taxon>Spironucleus</taxon>
    </lineage>
</organism>
<keyword evidence="1" id="KW-0472">Membrane</keyword>
<evidence type="ECO:0000256" key="1">
    <source>
        <dbReference type="SAM" id="Phobius"/>
    </source>
</evidence>
<evidence type="ECO:0000313" key="2">
    <source>
        <dbReference type="EMBL" id="KAH0575772.1"/>
    </source>
</evidence>
<dbReference type="Proteomes" id="UP000018208">
    <property type="component" value="Unassembled WGS sequence"/>
</dbReference>
<feature type="transmembrane region" description="Helical" evidence="1">
    <location>
        <begin position="87"/>
        <end position="106"/>
    </location>
</feature>
<proteinExistence type="predicted"/>